<dbReference type="InterPro" id="IPR026057">
    <property type="entry name" value="TBL_C"/>
</dbReference>
<dbReference type="Pfam" id="PF00456">
    <property type="entry name" value="Transketolase_N"/>
    <property type="match status" value="1"/>
</dbReference>
<dbReference type="Gene3D" id="3.40.50.970">
    <property type="match status" value="1"/>
</dbReference>
<reference evidence="4" key="1">
    <citation type="submission" date="2016-07" db="EMBL/GenBank/DDBJ databases">
        <title>De novo transcriptome assembly of four accessions of the metal hyperaccumulator plant Noccaea caerulescens.</title>
        <authorList>
            <person name="Blande D."/>
            <person name="Halimaa P."/>
            <person name="Tervahauta A.I."/>
            <person name="Aarts M.G."/>
            <person name="Karenlampi S.O."/>
        </authorList>
    </citation>
    <scope>NUCLEOTIDE SEQUENCE</scope>
</reference>
<evidence type="ECO:0000259" key="3">
    <source>
        <dbReference type="Pfam" id="PF13839"/>
    </source>
</evidence>
<dbReference type="InterPro" id="IPR029962">
    <property type="entry name" value="TBL"/>
</dbReference>
<gene>
    <name evidence="4" type="ORF">LE_TR3591_c0_g1_i1_g.11758</name>
</gene>
<proteinExistence type="inferred from homology"/>
<evidence type="ECO:0000256" key="1">
    <source>
        <dbReference type="ARBA" id="ARBA00007727"/>
    </source>
</evidence>
<dbReference type="GO" id="GO:0016413">
    <property type="term" value="F:O-acetyltransferase activity"/>
    <property type="evidence" value="ECO:0007669"/>
    <property type="project" value="InterPro"/>
</dbReference>
<dbReference type="SUPFAM" id="SSF52518">
    <property type="entry name" value="Thiamin diphosphate-binding fold (THDP-binding)"/>
    <property type="match status" value="1"/>
</dbReference>
<name>A0A1J3GZV4_NOCCA</name>
<dbReference type="InterPro" id="IPR029061">
    <property type="entry name" value="THDP-binding"/>
</dbReference>
<dbReference type="EMBL" id="GEVL01016893">
    <property type="protein sequence ID" value="JAU60448.1"/>
    <property type="molecule type" value="Transcribed_RNA"/>
</dbReference>
<accession>A0A1J3GZV4</accession>
<dbReference type="InterPro" id="IPR005474">
    <property type="entry name" value="Transketolase_N"/>
</dbReference>
<protein>
    <submittedName>
        <fullName evidence="4">Protein trichome birefringence-like 32</fullName>
    </submittedName>
</protein>
<dbReference type="PANTHER" id="PTHR32285">
    <property type="entry name" value="PROTEIN TRICHOME BIREFRINGENCE-LIKE 9-RELATED"/>
    <property type="match status" value="1"/>
</dbReference>
<comment type="similarity">
    <text evidence="1">Belongs to the PC-esterase family. TBL subfamily.</text>
</comment>
<evidence type="ECO:0000259" key="2">
    <source>
        <dbReference type="Pfam" id="PF00456"/>
    </source>
</evidence>
<sequence>MSISMAIRWRIETSVDFAHEIYRICSMVVECVRFDAKLMLESLRGKKMMFVGDSLNRGIYASLICLLHSQIPENFKSMDIFGPLGQGIANAVGLSLAKKHLAARFNNLMYYQ</sequence>
<dbReference type="PANTHER" id="PTHR32285:SF282">
    <property type="entry name" value="PROTEIN TRICHOME BIREFRINGENCE-LIKE 32"/>
    <property type="match status" value="1"/>
</dbReference>
<organism evidence="4">
    <name type="scientific">Noccaea caerulescens</name>
    <name type="common">Alpine penny-cress</name>
    <name type="synonym">Thlaspi caerulescens</name>
    <dbReference type="NCBI Taxonomy" id="107243"/>
    <lineage>
        <taxon>Eukaryota</taxon>
        <taxon>Viridiplantae</taxon>
        <taxon>Streptophyta</taxon>
        <taxon>Embryophyta</taxon>
        <taxon>Tracheophyta</taxon>
        <taxon>Spermatophyta</taxon>
        <taxon>Magnoliopsida</taxon>
        <taxon>eudicotyledons</taxon>
        <taxon>Gunneridae</taxon>
        <taxon>Pentapetalae</taxon>
        <taxon>rosids</taxon>
        <taxon>malvids</taxon>
        <taxon>Brassicales</taxon>
        <taxon>Brassicaceae</taxon>
        <taxon>Coluteocarpeae</taxon>
        <taxon>Noccaea</taxon>
    </lineage>
</organism>
<feature type="domain" description="Transketolase N-terminal" evidence="2">
    <location>
        <begin position="81"/>
        <end position="107"/>
    </location>
</feature>
<feature type="domain" description="Trichome birefringence-like C-terminal" evidence="3">
    <location>
        <begin position="33"/>
        <end position="76"/>
    </location>
</feature>
<dbReference type="Pfam" id="PF13839">
    <property type="entry name" value="PC-Esterase"/>
    <property type="match status" value="1"/>
</dbReference>
<dbReference type="AlphaFoldDB" id="A0A1J3GZV4"/>
<evidence type="ECO:0000313" key="4">
    <source>
        <dbReference type="EMBL" id="JAU60448.1"/>
    </source>
</evidence>
<dbReference type="GO" id="GO:0005794">
    <property type="term" value="C:Golgi apparatus"/>
    <property type="evidence" value="ECO:0007669"/>
    <property type="project" value="TreeGrafter"/>
</dbReference>